<dbReference type="RefSeq" id="WP_237875000.1">
    <property type="nucleotide sequence ID" value="NZ_JAKLTR010000013.1"/>
</dbReference>
<keyword evidence="3" id="KW-1185">Reference proteome</keyword>
<dbReference type="EMBL" id="JAKLTR010000013">
    <property type="protein sequence ID" value="MCG2616464.1"/>
    <property type="molecule type" value="Genomic_DNA"/>
</dbReference>
<feature type="transmembrane region" description="Helical" evidence="1">
    <location>
        <begin position="31"/>
        <end position="51"/>
    </location>
</feature>
<comment type="caution">
    <text evidence="2">The sequence shown here is derived from an EMBL/GenBank/DDBJ whole genome shotgun (WGS) entry which is preliminary data.</text>
</comment>
<dbReference type="Proteomes" id="UP001165367">
    <property type="component" value="Unassembled WGS sequence"/>
</dbReference>
<proteinExistence type="predicted"/>
<keyword evidence="1" id="KW-0472">Membrane</keyword>
<organism evidence="2 3">
    <name type="scientific">Terrimonas ginsenosidimutans</name>
    <dbReference type="NCBI Taxonomy" id="2908004"/>
    <lineage>
        <taxon>Bacteria</taxon>
        <taxon>Pseudomonadati</taxon>
        <taxon>Bacteroidota</taxon>
        <taxon>Chitinophagia</taxon>
        <taxon>Chitinophagales</taxon>
        <taxon>Chitinophagaceae</taxon>
        <taxon>Terrimonas</taxon>
    </lineage>
</organism>
<evidence type="ECO:0000256" key="1">
    <source>
        <dbReference type="SAM" id="Phobius"/>
    </source>
</evidence>
<reference evidence="2" key="1">
    <citation type="submission" date="2022-01" db="EMBL/GenBank/DDBJ databases">
        <authorList>
            <person name="Jo J.-H."/>
            <person name="Im W.-T."/>
        </authorList>
    </citation>
    <scope>NUCLEOTIDE SEQUENCE</scope>
    <source>
        <strain evidence="2">NA20</strain>
    </source>
</reference>
<gene>
    <name evidence="2" type="ORF">LZZ85_19345</name>
</gene>
<keyword evidence="1" id="KW-1133">Transmembrane helix</keyword>
<evidence type="ECO:0000313" key="2">
    <source>
        <dbReference type="EMBL" id="MCG2616464.1"/>
    </source>
</evidence>
<protein>
    <submittedName>
        <fullName evidence="2">Uncharacterized protein</fullName>
    </submittedName>
</protein>
<evidence type="ECO:0000313" key="3">
    <source>
        <dbReference type="Proteomes" id="UP001165367"/>
    </source>
</evidence>
<keyword evidence="1" id="KW-0812">Transmembrane</keyword>
<name>A0ABS9KW55_9BACT</name>
<accession>A0ABS9KW55</accession>
<feature type="transmembrane region" description="Helical" evidence="1">
    <location>
        <begin position="7"/>
        <end position="25"/>
    </location>
</feature>
<sequence length="122" mass="14211">MKLFKKIDFWIQVILIAGSLIFIAFEPSDFITTYFIVGGWQLFSCIIHVSLTGHFISHRWRTLYYRTLLGLVISTLLLYVTGLVLLLLFLMVFLPPVLACWYAFTCSEENDLLMKKAFIHLK</sequence>